<feature type="chain" id="PRO_5022823512" evidence="3">
    <location>
        <begin position="28"/>
        <end position="84"/>
    </location>
</feature>
<dbReference type="Proteomes" id="UP000318053">
    <property type="component" value="Unassembled WGS sequence"/>
</dbReference>
<gene>
    <name evidence="4" type="ORF">CA85_31830</name>
</gene>
<dbReference type="Gene3D" id="3.40.720.10">
    <property type="entry name" value="Alkaline Phosphatase, subunit A"/>
    <property type="match status" value="1"/>
</dbReference>
<dbReference type="SUPFAM" id="SSF53649">
    <property type="entry name" value="Alkaline phosphatase-like"/>
    <property type="match status" value="1"/>
</dbReference>
<organism evidence="4 5">
    <name type="scientific">Allorhodopirellula solitaria</name>
    <dbReference type="NCBI Taxonomy" id="2527987"/>
    <lineage>
        <taxon>Bacteria</taxon>
        <taxon>Pseudomonadati</taxon>
        <taxon>Planctomycetota</taxon>
        <taxon>Planctomycetia</taxon>
        <taxon>Pirellulales</taxon>
        <taxon>Pirellulaceae</taxon>
        <taxon>Allorhodopirellula</taxon>
    </lineage>
</organism>
<protein>
    <submittedName>
        <fullName evidence="4">Uncharacterized protein</fullName>
    </submittedName>
</protein>
<evidence type="ECO:0000313" key="4">
    <source>
        <dbReference type="EMBL" id="TWT65271.1"/>
    </source>
</evidence>
<evidence type="ECO:0000313" key="5">
    <source>
        <dbReference type="Proteomes" id="UP000318053"/>
    </source>
</evidence>
<reference evidence="4 5" key="1">
    <citation type="submission" date="2019-02" db="EMBL/GenBank/DDBJ databases">
        <title>Deep-cultivation of Planctomycetes and their phenomic and genomic characterization uncovers novel biology.</title>
        <authorList>
            <person name="Wiegand S."/>
            <person name="Jogler M."/>
            <person name="Boedeker C."/>
            <person name="Pinto D."/>
            <person name="Vollmers J."/>
            <person name="Rivas-Marin E."/>
            <person name="Kohn T."/>
            <person name="Peeters S.H."/>
            <person name="Heuer A."/>
            <person name="Rast P."/>
            <person name="Oberbeckmann S."/>
            <person name="Bunk B."/>
            <person name="Jeske O."/>
            <person name="Meyerdierks A."/>
            <person name="Storesund J.E."/>
            <person name="Kallscheuer N."/>
            <person name="Luecker S."/>
            <person name="Lage O.M."/>
            <person name="Pohl T."/>
            <person name="Merkel B.J."/>
            <person name="Hornburger P."/>
            <person name="Mueller R.-W."/>
            <person name="Bruemmer F."/>
            <person name="Labrenz M."/>
            <person name="Spormann A.M."/>
            <person name="Op Den Camp H."/>
            <person name="Overmann J."/>
            <person name="Amann R."/>
            <person name="Jetten M.S.M."/>
            <person name="Mascher T."/>
            <person name="Medema M.H."/>
            <person name="Devos D.P."/>
            <person name="Kaster A.-K."/>
            <person name="Ovreas L."/>
            <person name="Rohde M."/>
            <person name="Galperin M.Y."/>
            <person name="Jogler C."/>
        </authorList>
    </citation>
    <scope>NUCLEOTIDE SEQUENCE [LARGE SCALE GENOMIC DNA]</scope>
    <source>
        <strain evidence="4 5">CA85</strain>
    </source>
</reference>
<dbReference type="InterPro" id="IPR017850">
    <property type="entry name" value="Alkaline_phosphatase_core_sf"/>
</dbReference>
<dbReference type="EMBL" id="SJPK01000007">
    <property type="protein sequence ID" value="TWT65271.1"/>
    <property type="molecule type" value="Genomic_DNA"/>
</dbReference>
<evidence type="ECO:0000256" key="1">
    <source>
        <dbReference type="ARBA" id="ARBA00008779"/>
    </source>
</evidence>
<comment type="caution">
    <text evidence="4">The sequence shown here is derived from an EMBL/GenBank/DDBJ whole genome shotgun (WGS) entry which is preliminary data.</text>
</comment>
<dbReference type="PANTHER" id="PTHR42693">
    <property type="entry name" value="ARYLSULFATASE FAMILY MEMBER"/>
    <property type="match status" value="1"/>
</dbReference>
<dbReference type="PANTHER" id="PTHR42693:SF53">
    <property type="entry name" value="ENDO-4-O-SULFATASE"/>
    <property type="match status" value="1"/>
</dbReference>
<evidence type="ECO:0000256" key="2">
    <source>
        <dbReference type="ARBA" id="ARBA00022801"/>
    </source>
</evidence>
<sequence precursor="true">MIPHSKHFVMQLVTLCLVITANAGASAADQPNILLIVPVDNGLELGCYGEPYVATPVWDRLAHEGVRFDKAWPAAPEASTSKLP</sequence>
<proteinExistence type="inferred from homology"/>
<dbReference type="GO" id="GO:0004065">
    <property type="term" value="F:arylsulfatase activity"/>
    <property type="evidence" value="ECO:0007669"/>
    <property type="project" value="TreeGrafter"/>
</dbReference>
<comment type="similarity">
    <text evidence="1">Belongs to the sulfatase family.</text>
</comment>
<dbReference type="AlphaFoldDB" id="A0A5C5XRX1"/>
<keyword evidence="5" id="KW-1185">Reference proteome</keyword>
<accession>A0A5C5XRX1</accession>
<name>A0A5C5XRX1_9BACT</name>
<keyword evidence="3" id="KW-0732">Signal</keyword>
<keyword evidence="2" id="KW-0378">Hydrolase</keyword>
<evidence type="ECO:0000256" key="3">
    <source>
        <dbReference type="SAM" id="SignalP"/>
    </source>
</evidence>
<feature type="signal peptide" evidence="3">
    <location>
        <begin position="1"/>
        <end position="27"/>
    </location>
</feature>
<dbReference type="OrthoDB" id="9783154at2"/>
<dbReference type="RefSeq" id="WP_146392114.1">
    <property type="nucleotide sequence ID" value="NZ_SJPK01000007.1"/>
</dbReference>
<dbReference type="InterPro" id="IPR050738">
    <property type="entry name" value="Sulfatase"/>
</dbReference>